<keyword evidence="5" id="KW-0964">Secreted</keyword>
<dbReference type="SUPFAM" id="SSF48619">
    <property type="entry name" value="Phospholipase A2, PLA2"/>
    <property type="match status" value="1"/>
</dbReference>
<evidence type="ECO:0000313" key="14">
    <source>
        <dbReference type="EMBL" id="EDW74607.1"/>
    </source>
</evidence>
<evidence type="ECO:0000256" key="9">
    <source>
        <dbReference type="ARBA" id="ARBA00022963"/>
    </source>
</evidence>
<dbReference type="InterPro" id="IPR036444">
    <property type="entry name" value="PLipase_A2_dom_sf"/>
</dbReference>
<evidence type="ECO:0000256" key="11">
    <source>
        <dbReference type="ARBA" id="ARBA00023157"/>
    </source>
</evidence>
<dbReference type="GO" id="GO:0016042">
    <property type="term" value="P:lipid catabolic process"/>
    <property type="evidence" value="ECO:0007669"/>
    <property type="project" value="UniProtKB-KW"/>
</dbReference>
<comment type="subcellular location">
    <subcellularLocation>
        <location evidence="2">Secreted</location>
    </subcellularLocation>
</comment>
<dbReference type="PANTHER" id="PTHR12253">
    <property type="entry name" value="RH14732P"/>
    <property type="match status" value="1"/>
</dbReference>
<dbReference type="EMBL" id="CH963849">
    <property type="protein sequence ID" value="EDW74607.1"/>
    <property type="molecule type" value="Genomic_DNA"/>
</dbReference>
<dbReference type="OMA" id="LAFYTHP"/>
<evidence type="ECO:0000256" key="2">
    <source>
        <dbReference type="ARBA" id="ARBA00004613"/>
    </source>
</evidence>
<keyword evidence="15" id="KW-1185">Reference proteome</keyword>
<evidence type="ECO:0000256" key="7">
    <source>
        <dbReference type="ARBA" id="ARBA00022801"/>
    </source>
</evidence>
<evidence type="ECO:0000256" key="5">
    <source>
        <dbReference type="ARBA" id="ARBA00022525"/>
    </source>
</evidence>
<dbReference type="GO" id="GO:0050482">
    <property type="term" value="P:arachidonate secretion"/>
    <property type="evidence" value="ECO:0007669"/>
    <property type="project" value="InterPro"/>
</dbReference>
<dbReference type="InterPro" id="IPR016090">
    <property type="entry name" value="PLA2-like_dom"/>
</dbReference>
<dbReference type="AlphaFoldDB" id="B4MR68"/>
<dbReference type="GO" id="GO:0046872">
    <property type="term" value="F:metal ion binding"/>
    <property type="evidence" value="ECO:0007669"/>
    <property type="project" value="UniProtKB-KW"/>
</dbReference>
<keyword evidence="10" id="KW-0443">Lipid metabolism</keyword>
<sequence>MCSLSHARSAGITVPGTNWCGPGNIARNYNDLGSHVELDKCCRAHDNCKEKILAQDSGYGLHNYGLFPIFSCTCEEAFRKCLTSLHSTESAALGRIYFGTTESCFAYGHPIVECLEKQWDISFQKRCLSYRVDETKPKVWQLNDLAFYTYVSESTEQ</sequence>
<dbReference type="Pfam" id="PF05826">
    <property type="entry name" value="Phospholip_A2_2"/>
    <property type="match status" value="1"/>
</dbReference>
<dbReference type="Proteomes" id="UP000007798">
    <property type="component" value="Unassembled WGS sequence"/>
</dbReference>
<evidence type="ECO:0000256" key="12">
    <source>
        <dbReference type="ARBA" id="ARBA00029903"/>
    </source>
</evidence>
<dbReference type="PhylomeDB" id="B4MR68"/>
<proteinExistence type="predicted"/>
<name>B4MR68_DROWI</name>
<accession>B4MR68</accession>
<evidence type="ECO:0000256" key="10">
    <source>
        <dbReference type="ARBA" id="ARBA00023098"/>
    </source>
</evidence>
<dbReference type="FunFam" id="1.20.90.10:FF:000002">
    <property type="entry name" value="Phospholipase A2 group III"/>
    <property type="match status" value="1"/>
</dbReference>
<comment type="cofactor">
    <cofactor evidence="1">
        <name>Ca(2+)</name>
        <dbReference type="ChEBI" id="CHEBI:29108"/>
    </cofactor>
</comment>
<evidence type="ECO:0000256" key="6">
    <source>
        <dbReference type="ARBA" id="ARBA00022723"/>
    </source>
</evidence>
<dbReference type="GO" id="GO:0004623">
    <property type="term" value="F:phospholipase A2 activity"/>
    <property type="evidence" value="ECO:0007669"/>
    <property type="project" value="UniProtKB-EC"/>
</dbReference>
<dbReference type="OrthoDB" id="10059604at2759"/>
<dbReference type="GO" id="GO:0006644">
    <property type="term" value="P:phospholipid metabolic process"/>
    <property type="evidence" value="ECO:0007669"/>
    <property type="project" value="InterPro"/>
</dbReference>
<evidence type="ECO:0000256" key="8">
    <source>
        <dbReference type="ARBA" id="ARBA00022837"/>
    </source>
</evidence>
<organism evidence="15">
    <name type="scientific">Drosophila willistoni</name>
    <name type="common">Fruit fly</name>
    <dbReference type="NCBI Taxonomy" id="7260"/>
    <lineage>
        <taxon>Eukaryota</taxon>
        <taxon>Metazoa</taxon>
        <taxon>Ecdysozoa</taxon>
        <taxon>Arthropoda</taxon>
        <taxon>Hexapoda</taxon>
        <taxon>Insecta</taxon>
        <taxon>Pterygota</taxon>
        <taxon>Neoptera</taxon>
        <taxon>Endopterygota</taxon>
        <taxon>Diptera</taxon>
        <taxon>Brachycera</taxon>
        <taxon>Muscomorpha</taxon>
        <taxon>Ephydroidea</taxon>
        <taxon>Drosophilidae</taxon>
        <taxon>Drosophila</taxon>
        <taxon>Sophophora</taxon>
    </lineage>
</organism>
<keyword evidence="11" id="KW-1015">Disulfide bond</keyword>
<dbReference type="HOGENOM" id="CLU_118255_0_0_1"/>
<dbReference type="STRING" id="7260.B4MR68"/>
<dbReference type="Gene3D" id="1.20.90.10">
    <property type="entry name" value="Phospholipase A2 domain"/>
    <property type="match status" value="1"/>
</dbReference>
<dbReference type="FunCoup" id="B4MR68">
    <property type="interactions" value="75"/>
</dbReference>
<dbReference type="KEGG" id="dwi:6640371"/>
<dbReference type="PROSITE" id="PS00118">
    <property type="entry name" value="PA2_HIS"/>
    <property type="match status" value="1"/>
</dbReference>
<evidence type="ECO:0000313" key="15">
    <source>
        <dbReference type="Proteomes" id="UP000007798"/>
    </source>
</evidence>
<dbReference type="InterPro" id="IPR033113">
    <property type="entry name" value="PLA2_histidine"/>
</dbReference>
<dbReference type="GO" id="GO:0005576">
    <property type="term" value="C:extracellular region"/>
    <property type="evidence" value="ECO:0007669"/>
    <property type="project" value="UniProtKB-SubCell"/>
</dbReference>
<gene>
    <name evidence="14" type="primary">Dwil\GK22012</name>
    <name evidence="14" type="ORF">Dwil_GK22012</name>
</gene>
<evidence type="ECO:0000256" key="1">
    <source>
        <dbReference type="ARBA" id="ARBA00001913"/>
    </source>
</evidence>
<keyword evidence="9" id="KW-0442">Lipid degradation</keyword>
<keyword evidence="6" id="KW-0479">Metal-binding</keyword>
<reference evidence="14 15" key="1">
    <citation type="journal article" date="2007" name="Nature">
        <title>Evolution of genes and genomes on the Drosophila phylogeny.</title>
        <authorList>
            <consortium name="Drosophila 12 Genomes Consortium"/>
            <person name="Clark A.G."/>
            <person name="Eisen M.B."/>
            <person name="Smith D.R."/>
            <person name="Bergman C.M."/>
            <person name="Oliver B."/>
            <person name="Markow T.A."/>
            <person name="Kaufman T.C."/>
            <person name="Kellis M."/>
            <person name="Gelbart W."/>
            <person name="Iyer V.N."/>
            <person name="Pollard D.A."/>
            <person name="Sackton T.B."/>
            <person name="Larracuente A.M."/>
            <person name="Singh N.D."/>
            <person name="Abad J.P."/>
            <person name="Abt D.N."/>
            <person name="Adryan B."/>
            <person name="Aguade M."/>
            <person name="Akashi H."/>
            <person name="Anderson W.W."/>
            <person name="Aquadro C.F."/>
            <person name="Ardell D.H."/>
            <person name="Arguello R."/>
            <person name="Artieri C.G."/>
            <person name="Barbash D.A."/>
            <person name="Barker D."/>
            <person name="Barsanti P."/>
            <person name="Batterham P."/>
            <person name="Batzoglou S."/>
            <person name="Begun D."/>
            <person name="Bhutkar A."/>
            <person name="Blanco E."/>
            <person name="Bosak S.A."/>
            <person name="Bradley R.K."/>
            <person name="Brand A.D."/>
            <person name="Brent M.R."/>
            <person name="Brooks A.N."/>
            <person name="Brown R.H."/>
            <person name="Butlin R.K."/>
            <person name="Caggese C."/>
            <person name="Calvi B.R."/>
            <person name="Bernardo de Carvalho A."/>
            <person name="Caspi A."/>
            <person name="Castrezana S."/>
            <person name="Celniker S.E."/>
            <person name="Chang J.L."/>
            <person name="Chapple C."/>
            <person name="Chatterji S."/>
            <person name="Chinwalla A."/>
            <person name="Civetta A."/>
            <person name="Clifton S.W."/>
            <person name="Comeron J.M."/>
            <person name="Costello J.C."/>
            <person name="Coyne J.A."/>
            <person name="Daub J."/>
            <person name="David R.G."/>
            <person name="Delcher A.L."/>
            <person name="Delehaunty K."/>
            <person name="Do C.B."/>
            <person name="Ebling H."/>
            <person name="Edwards K."/>
            <person name="Eickbush T."/>
            <person name="Evans J.D."/>
            <person name="Filipski A."/>
            <person name="Findeiss S."/>
            <person name="Freyhult E."/>
            <person name="Fulton L."/>
            <person name="Fulton R."/>
            <person name="Garcia A.C."/>
            <person name="Gardiner A."/>
            <person name="Garfield D.A."/>
            <person name="Garvin B.E."/>
            <person name="Gibson G."/>
            <person name="Gilbert D."/>
            <person name="Gnerre S."/>
            <person name="Godfrey J."/>
            <person name="Good R."/>
            <person name="Gotea V."/>
            <person name="Gravely B."/>
            <person name="Greenberg A.J."/>
            <person name="Griffiths-Jones S."/>
            <person name="Gross S."/>
            <person name="Guigo R."/>
            <person name="Gustafson E.A."/>
            <person name="Haerty W."/>
            <person name="Hahn M.W."/>
            <person name="Halligan D.L."/>
            <person name="Halpern A.L."/>
            <person name="Halter G.M."/>
            <person name="Han M.V."/>
            <person name="Heger A."/>
            <person name="Hillier L."/>
            <person name="Hinrichs A.S."/>
            <person name="Holmes I."/>
            <person name="Hoskins R.A."/>
            <person name="Hubisz M.J."/>
            <person name="Hultmark D."/>
            <person name="Huntley M.A."/>
            <person name="Jaffe D.B."/>
            <person name="Jagadeeshan S."/>
            <person name="Jeck W.R."/>
            <person name="Johnson J."/>
            <person name="Jones C.D."/>
            <person name="Jordan W.C."/>
            <person name="Karpen G.H."/>
            <person name="Kataoka E."/>
            <person name="Keightley P.D."/>
            <person name="Kheradpour P."/>
            <person name="Kirkness E.F."/>
            <person name="Koerich L.B."/>
            <person name="Kristiansen K."/>
            <person name="Kudrna D."/>
            <person name="Kulathinal R.J."/>
            <person name="Kumar S."/>
            <person name="Kwok R."/>
            <person name="Lander E."/>
            <person name="Langley C.H."/>
            <person name="Lapoint R."/>
            <person name="Lazzaro B.P."/>
            <person name="Lee S.J."/>
            <person name="Levesque L."/>
            <person name="Li R."/>
            <person name="Lin C.F."/>
            <person name="Lin M.F."/>
            <person name="Lindblad-Toh K."/>
            <person name="Llopart A."/>
            <person name="Long M."/>
            <person name="Low L."/>
            <person name="Lozovsky E."/>
            <person name="Lu J."/>
            <person name="Luo M."/>
            <person name="Machado C.A."/>
            <person name="Makalowski W."/>
            <person name="Marzo M."/>
            <person name="Matsuda M."/>
            <person name="Matzkin L."/>
            <person name="McAllister B."/>
            <person name="McBride C.S."/>
            <person name="McKernan B."/>
            <person name="McKernan K."/>
            <person name="Mendez-Lago M."/>
            <person name="Minx P."/>
            <person name="Mollenhauer M.U."/>
            <person name="Montooth K."/>
            <person name="Mount S.M."/>
            <person name="Mu X."/>
            <person name="Myers E."/>
            <person name="Negre B."/>
            <person name="Newfeld S."/>
            <person name="Nielsen R."/>
            <person name="Noor M.A."/>
            <person name="O'Grady P."/>
            <person name="Pachter L."/>
            <person name="Papaceit M."/>
            <person name="Parisi M.J."/>
            <person name="Parisi M."/>
            <person name="Parts L."/>
            <person name="Pedersen J.S."/>
            <person name="Pesole G."/>
            <person name="Phillippy A.M."/>
            <person name="Ponting C.P."/>
            <person name="Pop M."/>
            <person name="Porcelli D."/>
            <person name="Powell J.R."/>
            <person name="Prohaska S."/>
            <person name="Pruitt K."/>
            <person name="Puig M."/>
            <person name="Quesneville H."/>
            <person name="Ram K.R."/>
            <person name="Rand D."/>
            <person name="Rasmussen M.D."/>
            <person name="Reed L.K."/>
            <person name="Reenan R."/>
            <person name="Reily A."/>
            <person name="Remington K.A."/>
            <person name="Rieger T.T."/>
            <person name="Ritchie M.G."/>
            <person name="Robin C."/>
            <person name="Rogers Y.H."/>
            <person name="Rohde C."/>
            <person name="Rozas J."/>
            <person name="Rubenfield M.J."/>
            <person name="Ruiz A."/>
            <person name="Russo S."/>
            <person name="Salzberg S.L."/>
            <person name="Sanchez-Gracia A."/>
            <person name="Saranga D.J."/>
            <person name="Sato H."/>
            <person name="Schaeffer S.W."/>
            <person name="Schatz M.C."/>
            <person name="Schlenke T."/>
            <person name="Schwartz R."/>
            <person name="Segarra C."/>
            <person name="Singh R.S."/>
            <person name="Sirot L."/>
            <person name="Sirota M."/>
            <person name="Sisneros N.B."/>
            <person name="Smith C.D."/>
            <person name="Smith T.F."/>
            <person name="Spieth J."/>
            <person name="Stage D.E."/>
            <person name="Stark A."/>
            <person name="Stephan W."/>
            <person name="Strausberg R.L."/>
            <person name="Strempel S."/>
            <person name="Sturgill D."/>
            <person name="Sutton G."/>
            <person name="Sutton G.G."/>
            <person name="Tao W."/>
            <person name="Teichmann S."/>
            <person name="Tobari Y.N."/>
            <person name="Tomimura Y."/>
            <person name="Tsolas J.M."/>
            <person name="Valente V.L."/>
            <person name="Venter E."/>
            <person name="Venter J.C."/>
            <person name="Vicario S."/>
            <person name="Vieira F.G."/>
            <person name="Vilella A.J."/>
            <person name="Villasante A."/>
            <person name="Walenz B."/>
            <person name="Wang J."/>
            <person name="Wasserman M."/>
            <person name="Watts T."/>
            <person name="Wilson D."/>
            <person name="Wilson R.K."/>
            <person name="Wing R.A."/>
            <person name="Wolfner M.F."/>
            <person name="Wong A."/>
            <person name="Wong G.K."/>
            <person name="Wu C.I."/>
            <person name="Wu G."/>
            <person name="Yamamoto D."/>
            <person name="Yang H.P."/>
            <person name="Yang S.P."/>
            <person name="Yorke J.A."/>
            <person name="Yoshida K."/>
            <person name="Zdobnov E."/>
            <person name="Zhang P."/>
            <person name="Zhang Y."/>
            <person name="Zimin A.V."/>
            <person name="Baldwin J."/>
            <person name="Abdouelleil A."/>
            <person name="Abdulkadir J."/>
            <person name="Abebe A."/>
            <person name="Abera B."/>
            <person name="Abreu J."/>
            <person name="Acer S.C."/>
            <person name="Aftuck L."/>
            <person name="Alexander A."/>
            <person name="An P."/>
            <person name="Anderson E."/>
            <person name="Anderson S."/>
            <person name="Arachi H."/>
            <person name="Azer M."/>
            <person name="Bachantsang P."/>
            <person name="Barry A."/>
            <person name="Bayul T."/>
            <person name="Berlin A."/>
            <person name="Bessette D."/>
            <person name="Bloom T."/>
            <person name="Blye J."/>
            <person name="Boguslavskiy L."/>
            <person name="Bonnet C."/>
            <person name="Boukhgalter B."/>
            <person name="Bourzgui I."/>
            <person name="Brown A."/>
            <person name="Cahill P."/>
            <person name="Channer S."/>
            <person name="Cheshatsang Y."/>
            <person name="Chuda L."/>
            <person name="Citroen M."/>
            <person name="Collymore A."/>
            <person name="Cooke P."/>
            <person name="Costello M."/>
            <person name="D'Aco K."/>
            <person name="Daza R."/>
            <person name="De Haan G."/>
            <person name="DeGray S."/>
            <person name="DeMaso C."/>
            <person name="Dhargay N."/>
            <person name="Dooley K."/>
            <person name="Dooley E."/>
            <person name="Doricent M."/>
            <person name="Dorje P."/>
            <person name="Dorjee K."/>
            <person name="Dupes A."/>
            <person name="Elong R."/>
            <person name="Falk J."/>
            <person name="Farina A."/>
            <person name="Faro S."/>
            <person name="Ferguson D."/>
            <person name="Fisher S."/>
            <person name="Foley C.D."/>
            <person name="Franke A."/>
            <person name="Friedrich D."/>
            <person name="Gadbois L."/>
            <person name="Gearin G."/>
            <person name="Gearin C.R."/>
            <person name="Giannoukos G."/>
            <person name="Goode T."/>
            <person name="Graham J."/>
            <person name="Grandbois E."/>
            <person name="Grewal S."/>
            <person name="Gyaltsen K."/>
            <person name="Hafez N."/>
            <person name="Hagos B."/>
            <person name="Hall J."/>
            <person name="Henson C."/>
            <person name="Hollinger A."/>
            <person name="Honan T."/>
            <person name="Huard M.D."/>
            <person name="Hughes L."/>
            <person name="Hurhula B."/>
            <person name="Husby M.E."/>
            <person name="Kamat A."/>
            <person name="Kanga B."/>
            <person name="Kashin S."/>
            <person name="Khazanovich D."/>
            <person name="Kisner P."/>
            <person name="Lance K."/>
            <person name="Lara M."/>
            <person name="Lee W."/>
            <person name="Lennon N."/>
            <person name="Letendre F."/>
            <person name="LeVine R."/>
            <person name="Lipovsky A."/>
            <person name="Liu X."/>
            <person name="Liu J."/>
            <person name="Liu S."/>
            <person name="Lokyitsang T."/>
            <person name="Lokyitsang Y."/>
            <person name="Lubonja R."/>
            <person name="Lui A."/>
            <person name="MacDonald P."/>
            <person name="Magnisalis V."/>
            <person name="Maru K."/>
            <person name="Matthews C."/>
            <person name="McCusker W."/>
            <person name="McDonough S."/>
            <person name="Mehta T."/>
            <person name="Meldrim J."/>
            <person name="Meneus L."/>
            <person name="Mihai O."/>
            <person name="Mihalev A."/>
            <person name="Mihova T."/>
            <person name="Mittelman R."/>
            <person name="Mlenga V."/>
            <person name="Montmayeur A."/>
            <person name="Mulrain L."/>
            <person name="Navidi A."/>
            <person name="Naylor J."/>
            <person name="Negash T."/>
            <person name="Nguyen T."/>
            <person name="Nguyen N."/>
            <person name="Nicol R."/>
            <person name="Norbu C."/>
            <person name="Norbu N."/>
            <person name="Novod N."/>
            <person name="O'Neill B."/>
            <person name="Osman S."/>
            <person name="Markiewicz E."/>
            <person name="Oyono O.L."/>
            <person name="Patti C."/>
            <person name="Phunkhang P."/>
            <person name="Pierre F."/>
            <person name="Priest M."/>
            <person name="Raghuraman S."/>
            <person name="Rege F."/>
            <person name="Reyes R."/>
            <person name="Rise C."/>
            <person name="Rogov P."/>
            <person name="Ross K."/>
            <person name="Ryan E."/>
            <person name="Settipalli S."/>
            <person name="Shea T."/>
            <person name="Sherpa N."/>
            <person name="Shi L."/>
            <person name="Shih D."/>
            <person name="Sparrow T."/>
            <person name="Spaulding J."/>
            <person name="Stalker J."/>
            <person name="Stange-Thomann N."/>
            <person name="Stavropoulos S."/>
            <person name="Stone C."/>
            <person name="Strader C."/>
            <person name="Tesfaye S."/>
            <person name="Thomson T."/>
            <person name="Thoulutsang Y."/>
            <person name="Thoulutsang D."/>
            <person name="Topham K."/>
            <person name="Topping I."/>
            <person name="Tsamla T."/>
            <person name="Vassiliev H."/>
            <person name="Vo A."/>
            <person name="Wangchuk T."/>
            <person name="Wangdi T."/>
            <person name="Weiand M."/>
            <person name="Wilkinson J."/>
            <person name="Wilson A."/>
            <person name="Yadav S."/>
            <person name="Young G."/>
            <person name="Yu Q."/>
            <person name="Zembek L."/>
            <person name="Zhong D."/>
            <person name="Zimmer A."/>
            <person name="Zwirko Z."/>
            <person name="Jaffe D.B."/>
            <person name="Alvarez P."/>
            <person name="Brockman W."/>
            <person name="Butler J."/>
            <person name="Chin C."/>
            <person name="Gnerre S."/>
            <person name="Grabherr M."/>
            <person name="Kleber M."/>
            <person name="Mauceli E."/>
            <person name="MacCallum I."/>
        </authorList>
    </citation>
    <scope>NUCLEOTIDE SEQUENCE [LARGE SCALE GENOMIC DNA]</scope>
    <source>
        <strain evidence="15">Tucson 14030-0811.24</strain>
    </source>
</reference>
<feature type="domain" description="Phospholipase A2-like central" evidence="13">
    <location>
        <begin position="14"/>
        <end position="107"/>
    </location>
</feature>
<dbReference type="EC" id="3.1.1.4" evidence="3"/>
<dbReference type="InParanoid" id="B4MR68"/>
<evidence type="ECO:0000256" key="4">
    <source>
        <dbReference type="ARBA" id="ARBA00021721"/>
    </source>
</evidence>
<evidence type="ECO:0000256" key="3">
    <source>
        <dbReference type="ARBA" id="ARBA00013278"/>
    </source>
</evidence>
<dbReference type="eggNOG" id="ENOG502S1MS">
    <property type="taxonomic scope" value="Eukaryota"/>
</dbReference>
<keyword evidence="8" id="KW-0106">Calcium</keyword>
<evidence type="ECO:0000259" key="13">
    <source>
        <dbReference type="Pfam" id="PF05826"/>
    </source>
</evidence>
<protein>
    <recommendedName>
        <fullName evidence="4">Phospholipase A2</fullName>
        <ecNumber evidence="3">3.1.1.4</ecNumber>
    </recommendedName>
    <alternativeName>
        <fullName evidence="12">Phosphatidylcholine 2-acylhydrolase</fullName>
    </alternativeName>
</protein>
<keyword evidence="7" id="KW-0378">Hydrolase</keyword>